<dbReference type="Proteomes" id="UP001180536">
    <property type="component" value="Unassembled WGS sequence"/>
</dbReference>
<organism evidence="1 2">
    <name type="scientific">Pelomonas aquatica</name>
    <dbReference type="NCBI Taxonomy" id="431058"/>
    <lineage>
        <taxon>Bacteria</taxon>
        <taxon>Pseudomonadati</taxon>
        <taxon>Pseudomonadota</taxon>
        <taxon>Betaproteobacteria</taxon>
        <taxon>Burkholderiales</taxon>
        <taxon>Sphaerotilaceae</taxon>
        <taxon>Roseateles</taxon>
    </lineage>
</organism>
<accession>A0ABU1ZE12</accession>
<dbReference type="EMBL" id="JAVDXQ010000006">
    <property type="protein sequence ID" value="MDR7298871.1"/>
    <property type="molecule type" value="Genomic_DNA"/>
</dbReference>
<name>A0ABU1ZE12_9BURK</name>
<comment type="caution">
    <text evidence="1">The sequence shown here is derived from an EMBL/GenBank/DDBJ whole genome shotgun (WGS) entry which is preliminary data.</text>
</comment>
<proteinExistence type="predicted"/>
<gene>
    <name evidence="1" type="ORF">J2X16_004239</name>
</gene>
<evidence type="ECO:0008006" key="3">
    <source>
        <dbReference type="Google" id="ProtNLM"/>
    </source>
</evidence>
<dbReference type="RefSeq" id="WP_310348118.1">
    <property type="nucleotide sequence ID" value="NZ_JAVDXQ010000006.1"/>
</dbReference>
<evidence type="ECO:0000313" key="2">
    <source>
        <dbReference type="Proteomes" id="UP001180536"/>
    </source>
</evidence>
<keyword evidence="2" id="KW-1185">Reference proteome</keyword>
<sequence>MAGTAMMLNHSLHRTCASSAGWSAEFKRWASEIAPLRTFIFFSAVFLAACSPAFTDGEYAISGAPGYSFSDTGGDGKFILRHADGKPGEIVISARVVSYRVETGHLLVARRPMRVSKNSDGTLAWKQEGQCEFLSIDTAKHSIELLKNPIQGLSC</sequence>
<reference evidence="1 2" key="1">
    <citation type="submission" date="2023-07" db="EMBL/GenBank/DDBJ databases">
        <title>Sorghum-associated microbial communities from plants grown in Nebraska, USA.</title>
        <authorList>
            <person name="Schachtman D."/>
        </authorList>
    </citation>
    <scope>NUCLEOTIDE SEQUENCE [LARGE SCALE GENOMIC DNA]</scope>
    <source>
        <strain evidence="1 2">BE310</strain>
    </source>
</reference>
<protein>
    <recommendedName>
        <fullName evidence="3">C-type lysozyme inhibitor domain-containing protein</fullName>
    </recommendedName>
</protein>
<evidence type="ECO:0000313" key="1">
    <source>
        <dbReference type="EMBL" id="MDR7298871.1"/>
    </source>
</evidence>